<sequence length="190" mass="21549">MTDVERLEVPTPEQLRTQTHKKYKRVCCICCCLRAKDATIVGALTTMVIAIGCLLRVRFSGSLSQDFFTSLTVLFDIIWMGTSVVAIYACAHDRATLLGPFLLMVLLLTVLLPFLFVISFVALLLIEHAGKPDRVDESDVEPWIYRMVASTFGMPLTIYFTFVVRRCYYDFKNMAKGEVDSNMNRRGRLA</sequence>
<feature type="transmembrane region" description="Helical" evidence="1">
    <location>
        <begin position="101"/>
        <end position="123"/>
    </location>
</feature>
<feature type="transmembrane region" description="Helical" evidence="1">
    <location>
        <begin position="40"/>
        <end position="61"/>
    </location>
</feature>
<feature type="transmembrane region" description="Helical" evidence="1">
    <location>
        <begin position="143"/>
        <end position="164"/>
    </location>
</feature>
<organism evidence="2 3">
    <name type="scientific">Steinernema glaseri</name>
    <dbReference type="NCBI Taxonomy" id="37863"/>
    <lineage>
        <taxon>Eukaryota</taxon>
        <taxon>Metazoa</taxon>
        <taxon>Ecdysozoa</taxon>
        <taxon>Nematoda</taxon>
        <taxon>Chromadorea</taxon>
        <taxon>Rhabditida</taxon>
        <taxon>Tylenchina</taxon>
        <taxon>Panagrolaimomorpha</taxon>
        <taxon>Strongyloidoidea</taxon>
        <taxon>Steinernematidae</taxon>
        <taxon>Steinernema</taxon>
    </lineage>
</organism>
<evidence type="ECO:0000313" key="3">
    <source>
        <dbReference type="WBParaSite" id="L893_g1602.t1"/>
    </source>
</evidence>
<protein>
    <submittedName>
        <fullName evidence="3">Transmembrane protein</fullName>
    </submittedName>
</protein>
<name>A0A1I7YG01_9BILA</name>
<keyword evidence="2" id="KW-1185">Reference proteome</keyword>
<dbReference type="AlphaFoldDB" id="A0A1I7YG01"/>
<keyword evidence="1" id="KW-0472">Membrane</keyword>
<accession>A0A1I7YG01</accession>
<keyword evidence="1" id="KW-1133">Transmembrane helix</keyword>
<dbReference type="Proteomes" id="UP000095287">
    <property type="component" value="Unplaced"/>
</dbReference>
<keyword evidence="1" id="KW-0812">Transmembrane</keyword>
<evidence type="ECO:0000313" key="2">
    <source>
        <dbReference type="Proteomes" id="UP000095287"/>
    </source>
</evidence>
<feature type="transmembrane region" description="Helical" evidence="1">
    <location>
        <begin position="67"/>
        <end position="89"/>
    </location>
</feature>
<evidence type="ECO:0000256" key="1">
    <source>
        <dbReference type="SAM" id="Phobius"/>
    </source>
</evidence>
<dbReference type="WBParaSite" id="L893_g1602.t1">
    <property type="protein sequence ID" value="L893_g1602.t1"/>
    <property type="gene ID" value="L893_g1602"/>
</dbReference>
<proteinExistence type="predicted"/>
<reference evidence="3" key="1">
    <citation type="submission" date="2016-11" db="UniProtKB">
        <authorList>
            <consortium name="WormBaseParasite"/>
        </authorList>
    </citation>
    <scope>IDENTIFICATION</scope>
</reference>